<name>A0AAE1HUA2_9NEOP</name>
<protein>
    <submittedName>
        <fullName evidence="2">ARL14 effector protein</fullName>
    </submittedName>
</protein>
<evidence type="ECO:0000256" key="1">
    <source>
        <dbReference type="SAM" id="MobiDB-lite"/>
    </source>
</evidence>
<dbReference type="PANTHER" id="PTHR46601">
    <property type="entry name" value="ULP_PROTEASE DOMAIN-CONTAINING PROTEIN"/>
    <property type="match status" value="1"/>
</dbReference>
<comment type="caution">
    <text evidence="2">The sequence shown here is derived from an EMBL/GenBank/DDBJ whole genome shotgun (WGS) entry which is preliminary data.</text>
</comment>
<evidence type="ECO:0000313" key="2">
    <source>
        <dbReference type="EMBL" id="KAK3927554.1"/>
    </source>
</evidence>
<dbReference type="EMBL" id="JAHWGI010001289">
    <property type="protein sequence ID" value="KAK3927554.1"/>
    <property type="molecule type" value="Genomic_DNA"/>
</dbReference>
<keyword evidence="3" id="KW-1185">Reference proteome</keyword>
<feature type="compositionally biased region" description="Low complexity" evidence="1">
    <location>
        <begin position="141"/>
        <end position="162"/>
    </location>
</feature>
<feature type="compositionally biased region" description="Pro residues" evidence="1">
    <location>
        <begin position="130"/>
        <end position="140"/>
    </location>
</feature>
<gene>
    <name evidence="2" type="ORF">KUF71_015839</name>
</gene>
<accession>A0AAE1HUA2</accession>
<feature type="region of interest" description="Disordered" evidence="1">
    <location>
        <begin position="127"/>
        <end position="190"/>
    </location>
</feature>
<reference evidence="2" key="2">
    <citation type="journal article" date="2023" name="BMC Genomics">
        <title>Pest status, molecular evolution, and epigenetic factors derived from the genome assembly of Frankliniella fusca, a thysanopteran phytovirus vector.</title>
        <authorList>
            <person name="Catto M.A."/>
            <person name="Labadie P.E."/>
            <person name="Jacobson A.L."/>
            <person name="Kennedy G.G."/>
            <person name="Srinivasan R."/>
            <person name="Hunt B.G."/>
        </authorList>
    </citation>
    <scope>NUCLEOTIDE SEQUENCE</scope>
    <source>
        <strain evidence="2">PL_HMW_Pooled</strain>
    </source>
</reference>
<dbReference type="AlphaFoldDB" id="A0AAE1HUA2"/>
<organism evidence="2 3">
    <name type="scientific">Frankliniella fusca</name>
    <dbReference type="NCBI Taxonomy" id="407009"/>
    <lineage>
        <taxon>Eukaryota</taxon>
        <taxon>Metazoa</taxon>
        <taxon>Ecdysozoa</taxon>
        <taxon>Arthropoda</taxon>
        <taxon>Hexapoda</taxon>
        <taxon>Insecta</taxon>
        <taxon>Pterygota</taxon>
        <taxon>Neoptera</taxon>
        <taxon>Paraneoptera</taxon>
        <taxon>Thysanoptera</taxon>
        <taxon>Terebrantia</taxon>
        <taxon>Thripoidea</taxon>
        <taxon>Thripidae</taxon>
        <taxon>Frankliniella</taxon>
    </lineage>
</organism>
<sequence length="893" mass="101354">MFCTLGKYEERNTGAHSCEGEITLREHLNPTDIRLIRLRSECKKHIKSVCARHYRKFVETYSSHVVTCCNPFQHHKERAKKRPKARNLKEITLKMRDDGKEKDLNLIPGQKLCVSCSVHFASLFPKKKNVPPPAEPPPIVSPKEPQTALSSPSVPSSSLPPSQQACTSGCQDEPGVNLSRQGSDAQAKVDQKDASYLESLNSLNEWLSSVGKNPVSLRKLSASHTYLEKVLDDIRDVLQKCSGKELSDTVAETSMKAQLYEEMVLQLKKYFIRNKSDKKAQMLALSVLPKSLSVAKVIEQFDTSSHRVRKVKATVEEKGILSLPEVQQGRKLPEETITKVRDFFYRMDVSRELPGKKDTISVIENKRRVLKRKRLVLGTLSQLHKDFLKENTDLKISASKFASLRPKECVLAGSPGTHVVCVCTYHQNPKLMFRAAGLHNIDGLSSEVDCLKYFLCDNPTESCHLRSCENCPDGLQLQEMIELYFAEEMIEDIKYNQWKSTDRSEMASITCSGEEFIDDFFKQLQLLVTHDFIAHQQSSFYREKMKNLEEGEVIINADFAENYTYVIQESAQSHYFSNKQATIHPFMCYGKKDGDIVKLPFVIISDYTEKHDTAAFSSFQVKLMNFLTLNLGSLKKVYYFSDGSAAQYKNRKSVANTWFHFSDFGVSAEWHFFATSHGKCACDGLGGTVKRVAYLHSLRATNPGEQITNAIELFNFSVQKIKSMTFELVTSDDVKNHIKKMEVRFSTAAEIDGIKSSHAIIPSPNNYTVFVKPYSNSPNGNVRKISATELQIQFKDVRGFIIYARSNEQWNLGYVEDTDEEVEEITVNPLKAETPLSFEFQDNTVHELISCSEVLLLVQPRVFKKGQVYKLLAKDLKAANETFKVWKSKLHVI</sequence>
<proteinExistence type="predicted"/>
<reference evidence="2" key="1">
    <citation type="submission" date="2021-07" db="EMBL/GenBank/DDBJ databases">
        <authorList>
            <person name="Catto M.A."/>
            <person name="Jacobson A."/>
            <person name="Kennedy G."/>
            <person name="Labadie P."/>
            <person name="Hunt B.G."/>
            <person name="Srinivasan R."/>
        </authorList>
    </citation>
    <scope>NUCLEOTIDE SEQUENCE</scope>
    <source>
        <strain evidence="2">PL_HMW_Pooled</strain>
        <tissue evidence="2">Head</tissue>
    </source>
</reference>
<evidence type="ECO:0000313" key="3">
    <source>
        <dbReference type="Proteomes" id="UP001219518"/>
    </source>
</evidence>
<dbReference type="Proteomes" id="UP001219518">
    <property type="component" value="Unassembled WGS sequence"/>
</dbReference>
<dbReference type="PANTHER" id="PTHR46601:SF1">
    <property type="entry name" value="ADF-H DOMAIN-CONTAINING PROTEIN"/>
    <property type="match status" value="1"/>
</dbReference>